<dbReference type="AlphaFoldDB" id="A0A370GDD2"/>
<dbReference type="EMBL" id="QQAX01000017">
    <property type="protein sequence ID" value="RDI41832.1"/>
    <property type="molecule type" value="Genomic_DNA"/>
</dbReference>
<gene>
    <name evidence="3" type="ORF">C8D86_11749</name>
</gene>
<evidence type="ECO:0000259" key="2">
    <source>
        <dbReference type="SMART" id="SM00834"/>
    </source>
</evidence>
<keyword evidence="4" id="KW-1185">Reference proteome</keyword>
<feature type="domain" description="Putative regulatory protein FmdB zinc ribbon" evidence="2">
    <location>
        <begin position="1"/>
        <end position="42"/>
    </location>
</feature>
<dbReference type="InterPro" id="IPR013429">
    <property type="entry name" value="Regulatory_FmdB_Zinc_ribbon"/>
</dbReference>
<accession>A0A370GDD2</accession>
<dbReference type="Pfam" id="PF09723">
    <property type="entry name" value="Zn_ribbon_8"/>
    <property type="match status" value="1"/>
</dbReference>
<protein>
    <submittedName>
        <fullName evidence="3">Putative FmdB family regulatory protein</fullName>
    </submittedName>
</protein>
<feature type="region of interest" description="Disordered" evidence="1">
    <location>
        <begin position="59"/>
        <end position="94"/>
    </location>
</feature>
<dbReference type="PANTHER" id="PTHR34404:SF2">
    <property type="entry name" value="CONSERVED SERINE RICH PROTEIN"/>
    <property type="match status" value="1"/>
</dbReference>
<proteinExistence type="predicted"/>
<name>A0A370GDD2_9COXI</name>
<comment type="caution">
    <text evidence="3">The sequence shown here is derived from an EMBL/GenBank/DDBJ whole genome shotgun (WGS) entry which is preliminary data.</text>
</comment>
<evidence type="ECO:0000313" key="4">
    <source>
        <dbReference type="Proteomes" id="UP000254720"/>
    </source>
</evidence>
<dbReference type="RefSeq" id="WP_114834832.1">
    <property type="nucleotide sequence ID" value="NZ_LR699114.1"/>
</dbReference>
<dbReference type="NCBIfam" id="TIGR02605">
    <property type="entry name" value="CxxC_CxxC_SSSS"/>
    <property type="match status" value="1"/>
</dbReference>
<dbReference type="SMART" id="SM00834">
    <property type="entry name" value="CxxC_CXXC_SSSS"/>
    <property type="match status" value="1"/>
</dbReference>
<dbReference type="OrthoDB" id="9813321at2"/>
<dbReference type="PANTHER" id="PTHR34404">
    <property type="entry name" value="REGULATORY PROTEIN, FMDB FAMILY"/>
    <property type="match status" value="1"/>
</dbReference>
<sequence>MPIYEYQCEACGHQLEALQKISDAPLKDCPSCHRAALNKLVSAAGFQLKGSGWYVTDYSDKKKPKGAGKDGNDAATGSGSTESSGSTPNDTAAV</sequence>
<reference evidence="3 4" key="1">
    <citation type="submission" date="2018-07" db="EMBL/GenBank/DDBJ databases">
        <title>Genomic Encyclopedia of Type Strains, Phase IV (KMG-IV): sequencing the most valuable type-strain genomes for metagenomic binning, comparative biology and taxonomic classification.</title>
        <authorList>
            <person name="Goeker M."/>
        </authorList>
    </citation>
    <scope>NUCLEOTIDE SEQUENCE [LARGE SCALE GENOMIC DNA]</scope>
    <source>
        <strain evidence="3 4">DSM 16500</strain>
    </source>
</reference>
<evidence type="ECO:0000313" key="3">
    <source>
        <dbReference type="EMBL" id="RDI41832.1"/>
    </source>
</evidence>
<evidence type="ECO:0000256" key="1">
    <source>
        <dbReference type="SAM" id="MobiDB-lite"/>
    </source>
</evidence>
<organism evidence="3 4">
    <name type="scientific">Aquicella lusitana</name>
    <dbReference type="NCBI Taxonomy" id="254246"/>
    <lineage>
        <taxon>Bacteria</taxon>
        <taxon>Pseudomonadati</taxon>
        <taxon>Pseudomonadota</taxon>
        <taxon>Gammaproteobacteria</taxon>
        <taxon>Legionellales</taxon>
        <taxon>Coxiellaceae</taxon>
        <taxon>Aquicella</taxon>
    </lineage>
</organism>
<dbReference type="Proteomes" id="UP000254720">
    <property type="component" value="Unassembled WGS sequence"/>
</dbReference>
<feature type="compositionally biased region" description="Low complexity" evidence="1">
    <location>
        <begin position="73"/>
        <end position="87"/>
    </location>
</feature>